<gene>
    <name evidence="1" type="ORF">PFDG_03458</name>
</gene>
<accession>A0A0L7M3F4</accession>
<dbReference type="GO" id="GO:0003743">
    <property type="term" value="F:translation initiation factor activity"/>
    <property type="evidence" value="ECO:0007669"/>
    <property type="project" value="UniProtKB-KW"/>
</dbReference>
<reference evidence="2" key="1">
    <citation type="submission" date="2006-09" db="EMBL/GenBank/DDBJ databases">
        <title>Annotation of Plasmodium falciparum Dd2.</title>
        <authorList>
            <consortium name="The Broad Institute Genome Sequencing Platform"/>
            <person name="Volkman S.K."/>
            <person name="Neafsey D.E."/>
            <person name="Dash A.P."/>
            <person name="Chitnis C.E."/>
            <person name="Hartl D.L."/>
            <person name="Young S.K."/>
            <person name="Zeng Q."/>
            <person name="Koehrsen M."/>
            <person name="Alvarado L."/>
            <person name="Berlin A."/>
            <person name="Borenstein D."/>
            <person name="Chapman S.B."/>
            <person name="Chen Z."/>
            <person name="Engels R."/>
            <person name="Freedman E."/>
            <person name="Gellesch M."/>
            <person name="Goldberg J."/>
            <person name="Griggs A."/>
            <person name="Gujja S."/>
            <person name="Heilman E.R."/>
            <person name="Heiman D.I."/>
            <person name="Howarth C."/>
            <person name="Jen D."/>
            <person name="Larson L."/>
            <person name="Mehta T."/>
            <person name="Neiman D."/>
            <person name="Park D."/>
            <person name="Pearson M."/>
            <person name="Roberts A."/>
            <person name="Saif S."/>
            <person name="Shea T."/>
            <person name="Shenoy N."/>
            <person name="Sisk P."/>
            <person name="Stolte C."/>
            <person name="Sykes S."/>
            <person name="Walk T."/>
            <person name="White J."/>
            <person name="Yandava C."/>
            <person name="Haas B."/>
            <person name="Henn M.R."/>
            <person name="Nusbaum C."/>
            <person name="Birren B."/>
        </authorList>
    </citation>
    <scope>NUCLEOTIDE SEQUENCE [LARGE SCALE GENOMIC DNA]</scope>
</reference>
<dbReference type="Proteomes" id="UP000054282">
    <property type="component" value="Unassembled WGS sequence"/>
</dbReference>
<dbReference type="AlphaFoldDB" id="A0A0L7M3F4"/>
<organism evidence="1 2">
    <name type="scientific">Plasmodium falciparum (isolate Dd2)</name>
    <dbReference type="NCBI Taxonomy" id="57267"/>
    <lineage>
        <taxon>Eukaryota</taxon>
        <taxon>Sar</taxon>
        <taxon>Alveolata</taxon>
        <taxon>Apicomplexa</taxon>
        <taxon>Aconoidasida</taxon>
        <taxon>Haemosporida</taxon>
        <taxon>Plasmodiidae</taxon>
        <taxon>Plasmodium</taxon>
        <taxon>Plasmodium (Laverania)</taxon>
    </lineage>
</organism>
<dbReference type="KEGG" id="pfd:PFDG_03458"/>
<evidence type="ECO:0000313" key="2">
    <source>
        <dbReference type="Proteomes" id="UP000054282"/>
    </source>
</evidence>
<keyword evidence="1" id="KW-0648">Protein biosynthesis</keyword>
<proteinExistence type="predicted"/>
<protein>
    <submittedName>
        <fullName evidence="1">Translation initiation factor EF-1</fullName>
    </submittedName>
</protein>
<sequence length="25" mass="3147">KLNFEKRRGKIVFRYLQHTSLKKKK</sequence>
<feature type="non-terminal residue" evidence="1">
    <location>
        <position position="1"/>
    </location>
</feature>
<dbReference type="EMBL" id="DS016536">
    <property type="protein sequence ID" value="KOB87391.1"/>
    <property type="molecule type" value="Genomic_DNA"/>
</dbReference>
<reference evidence="2" key="2">
    <citation type="submission" date="2006-09" db="EMBL/GenBank/DDBJ databases">
        <title>The genome sequence of Plasmodium falciparum Dd2.</title>
        <authorList>
            <consortium name="The Broad Institute Genome Sequencing Platform"/>
            <person name="Birren B."/>
            <person name="Lander E."/>
            <person name="Galagan J."/>
            <person name="Nusbaum C."/>
            <person name="Devon K."/>
            <person name="Henn M."/>
            <person name="Jaffe D."/>
            <person name="Butler J."/>
            <person name="Alvarez P."/>
            <person name="Gnerre S."/>
            <person name="Grabherr M."/>
            <person name="Kleber M."/>
            <person name="Mauceli E."/>
            <person name="Brockman W."/>
            <person name="MacCallum I.A."/>
            <person name="Rounsley S."/>
            <person name="Young S."/>
            <person name="LaButti K."/>
            <person name="Pushparaj V."/>
            <person name="DeCaprio D."/>
            <person name="Crawford M."/>
            <person name="Koehrsen M."/>
            <person name="Engels R."/>
            <person name="Montgomery P."/>
            <person name="Pearson M."/>
            <person name="Howarth C."/>
            <person name="Larson L."/>
            <person name="Luoma S."/>
            <person name="White J."/>
            <person name="Kodira C."/>
            <person name="Zeng Q."/>
            <person name="O'Leary S."/>
            <person name="Yandava C."/>
            <person name="Alvarado L."/>
            <person name="Wirth D."/>
            <person name="Volkman S."/>
            <person name="Hartl D."/>
        </authorList>
    </citation>
    <scope>NUCLEOTIDE SEQUENCE [LARGE SCALE GENOMIC DNA]</scope>
</reference>
<name>A0A0L7M3F4_PLAF4</name>
<evidence type="ECO:0000313" key="1">
    <source>
        <dbReference type="EMBL" id="KOB87391.1"/>
    </source>
</evidence>
<keyword evidence="1" id="KW-0396">Initiation factor</keyword>